<proteinExistence type="predicted"/>
<comment type="caution">
    <text evidence="1">The sequence shown here is derived from an EMBL/GenBank/DDBJ whole genome shotgun (WGS) entry which is preliminary data.</text>
</comment>
<evidence type="ECO:0000313" key="2">
    <source>
        <dbReference type="Proteomes" id="UP001295420"/>
    </source>
</evidence>
<gene>
    <name evidence="1" type="ORF">THF1D04_40342</name>
</gene>
<reference evidence="1" key="1">
    <citation type="submission" date="2022-01" db="EMBL/GenBank/DDBJ databases">
        <authorList>
            <person name="Lagorce A."/>
        </authorList>
    </citation>
    <scope>NUCLEOTIDE SEQUENCE</scope>
    <source>
        <strain evidence="1">Th15_F1_D04</strain>
    </source>
</reference>
<dbReference type="Proteomes" id="UP001295420">
    <property type="component" value="Unassembled WGS sequence"/>
</dbReference>
<evidence type="ECO:0000313" key="1">
    <source>
        <dbReference type="EMBL" id="CAH1536096.1"/>
    </source>
</evidence>
<dbReference type="EMBL" id="CAKMTQ010000034">
    <property type="protein sequence ID" value="CAH1536096.1"/>
    <property type="molecule type" value="Genomic_DNA"/>
</dbReference>
<organism evidence="1 2">
    <name type="scientific">Vibrio owensii</name>
    <dbReference type="NCBI Taxonomy" id="696485"/>
    <lineage>
        <taxon>Bacteria</taxon>
        <taxon>Pseudomonadati</taxon>
        <taxon>Pseudomonadota</taxon>
        <taxon>Gammaproteobacteria</taxon>
        <taxon>Vibrionales</taxon>
        <taxon>Vibrionaceae</taxon>
        <taxon>Vibrio</taxon>
    </lineage>
</organism>
<name>A0AAU9Q9R1_9VIBR</name>
<sequence>MIAITQELSIKFQSIKDFYGRTGTNNDNGRLFAGFDLQCGSNLSFAETARSTQSWLE</sequence>
<protein>
    <submittedName>
        <fullName evidence="1">Uncharacterized protein</fullName>
    </submittedName>
</protein>
<accession>A0AAU9Q9R1</accession>
<dbReference type="AlphaFoldDB" id="A0AAU9Q9R1"/>